<evidence type="ECO:0000313" key="7">
    <source>
        <dbReference type="EMBL" id="KAJ8047753.1"/>
    </source>
</evidence>
<evidence type="ECO:0000259" key="6">
    <source>
        <dbReference type="Pfam" id="PF00852"/>
    </source>
</evidence>
<organism evidence="7 8">
    <name type="scientific">Holothuria leucospilota</name>
    <name type="common">Black long sea cucumber</name>
    <name type="synonym">Mertensiothuria leucospilota</name>
    <dbReference type="NCBI Taxonomy" id="206669"/>
    <lineage>
        <taxon>Eukaryota</taxon>
        <taxon>Metazoa</taxon>
        <taxon>Echinodermata</taxon>
        <taxon>Eleutherozoa</taxon>
        <taxon>Echinozoa</taxon>
        <taxon>Holothuroidea</taxon>
        <taxon>Aspidochirotacea</taxon>
        <taxon>Aspidochirotida</taxon>
        <taxon>Holothuriidae</taxon>
        <taxon>Holothuria</taxon>
    </lineage>
</organism>
<dbReference type="GO" id="GO:0046920">
    <property type="term" value="F:alpha-(1-&gt;3)-fucosyltransferase activity"/>
    <property type="evidence" value="ECO:0007669"/>
    <property type="project" value="TreeGrafter"/>
</dbReference>
<keyword evidence="5" id="KW-0333">Golgi apparatus</keyword>
<dbReference type="OrthoDB" id="427096at2759"/>
<sequence length="364" mass="41751">MLAGFIRIAYVENRYRGNYGYRFQESLDSGRCPCGLGTNRSDVIVTAEDDVTNLDDYDVLIFVQDKGQKPVTPPLWKNIVSSAKEGQRRVYASVESVSNVRYLIPSVSKSNSPYHWSLTYHSMSDIPVPYGRYQPFEHGTETENRDKNWAEGKTGLVAWMPSRKNTMWKRDEFVSSLQAYFQVDLFGTGYKTCNADIDSCMENIKNYKFYLAIENSCCSEYITDKLWKTFSWGIVPIVIGASKEDYLRLAPPNSFIYADDFETPEDLGDYLRKLDNTDEFYNDYFQWRQEGEAFLDSSTREMLGEDTDTSLYSCKTVCRVAKKFVNETSVETGTHTGNNFDPGTSWWGKSCKACGSHTWISQFN</sequence>
<keyword evidence="5" id="KW-0812">Transmembrane</keyword>
<dbReference type="EMBL" id="JAIZAY010000002">
    <property type="protein sequence ID" value="KAJ8047753.1"/>
    <property type="molecule type" value="Genomic_DNA"/>
</dbReference>
<dbReference type="EC" id="2.4.1.-" evidence="5"/>
<dbReference type="Proteomes" id="UP001152320">
    <property type="component" value="Chromosome 2"/>
</dbReference>
<dbReference type="InterPro" id="IPR055270">
    <property type="entry name" value="Glyco_tran_10_C"/>
</dbReference>
<comment type="similarity">
    <text evidence="2 5">Belongs to the glycosyltransferase 10 family.</text>
</comment>
<dbReference type="PANTHER" id="PTHR11929:SF145">
    <property type="entry name" value="ALPHA-(1,3)-FUCOSYLTRANSFERASE FUT-1"/>
    <property type="match status" value="1"/>
</dbReference>
<feature type="domain" description="Fucosyltransferase C-terminal" evidence="6">
    <location>
        <begin position="151"/>
        <end position="317"/>
    </location>
</feature>
<accession>A0A9Q1CN22</accession>
<comment type="caution">
    <text evidence="7">The sequence shown here is derived from an EMBL/GenBank/DDBJ whole genome shotgun (WGS) entry which is preliminary data.</text>
</comment>
<evidence type="ECO:0000313" key="8">
    <source>
        <dbReference type="Proteomes" id="UP001152320"/>
    </source>
</evidence>
<proteinExistence type="inferred from homology"/>
<name>A0A9Q1CN22_HOLLE</name>
<evidence type="ECO:0000256" key="1">
    <source>
        <dbReference type="ARBA" id="ARBA00004922"/>
    </source>
</evidence>
<evidence type="ECO:0000256" key="3">
    <source>
        <dbReference type="ARBA" id="ARBA00022676"/>
    </source>
</evidence>
<dbReference type="FunFam" id="3.40.50.11660:FF:000004">
    <property type="entry name" value="Glycoprotein 3-alpha-L-fucosyltransferase A"/>
    <property type="match status" value="1"/>
</dbReference>
<dbReference type="AlphaFoldDB" id="A0A9Q1CN22"/>
<keyword evidence="4 5" id="KW-0808">Transferase</keyword>
<dbReference type="Gene3D" id="3.40.50.11660">
    <property type="entry name" value="Glycosyl transferase family 10, C-terminal domain"/>
    <property type="match status" value="1"/>
</dbReference>
<evidence type="ECO:0000256" key="2">
    <source>
        <dbReference type="ARBA" id="ARBA00008919"/>
    </source>
</evidence>
<dbReference type="PANTHER" id="PTHR11929">
    <property type="entry name" value="ALPHA- 1,3 -FUCOSYLTRANSFERASE"/>
    <property type="match status" value="1"/>
</dbReference>
<reference evidence="7" key="1">
    <citation type="submission" date="2021-10" db="EMBL/GenBank/DDBJ databases">
        <title>Tropical sea cucumber genome reveals ecological adaptation and Cuvierian tubules defense mechanism.</title>
        <authorList>
            <person name="Chen T."/>
        </authorList>
    </citation>
    <scope>NUCLEOTIDE SEQUENCE</scope>
    <source>
        <strain evidence="7">Nanhai2018</strain>
        <tissue evidence="7">Muscle</tissue>
    </source>
</reference>
<protein>
    <recommendedName>
        <fullName evidence="5">Fucosyltransferase</fullName>
        <ecNumber evidence="5">2.4.1.-</ecNumber>
    </recommendedName>
</protein>
<keyword evidence="8" id="KW-1185">Reference proteome</keyword>
<comment type="subcellular location">
    <subcellularLocation>
        <location evidence="5">Golgi apparatus</location>
        <location evidence="5">Golgi stack membrane</location>
        <topology evidence="5">Single-pass type II membrane protein</topology>
    </subcellularLocation>
</comment>
<comment type="pathway">
    <text evidence="1">Protein modification; protein glycosylation.</text>
</comment>
<evidence type="ECO:0000256" key="5">
    <source>
        <dbReference type="RuleBase" id="RU003832"/>
    </source>
</evidence>
<keyword evidence="5" id="KW-0472">Membrane</keyword>
<gene>
    <name evidence="7" type="ORF">HOLleu_06832</name>
</gene>
<dbReference type="SUPFAM" id="SSF53756">
    <property type="entry name" value="UDP-Glycosyltransferase/glycogen phosphorylase"/>
    <property type="match status" value="1"/>
</dbReference>
<keyword evidence="3 5" id="KW-0328">Glycosyltransferase</keyword>
<dbReference type="InterPro" id="IPR038577">
    <property type="entry name" value="GT10-like_C_sf"/>
</dbReference>
<dbReference type="GO" id="GO:0032580">
    <property type="term" value="C:Golgi cisterna membrane"/>
    <property type="evidence" value="ECO:0007669"/>
    <property type="project" value="UniProtKB-SubCell"/>
</dbReference>
<dbReference type="InterPro" id="IPR001503">
    <property type="entry name" value="Glyco_trans_10"/>
</dbReference>
<evidence type="ECO:0000256" key="4">
    <source>
        <dbReference type="ARBA" id="ARBA00022679"/>
    </source>
</evidence>
<dbReference type="Pfam" id="PF00852">
    <property type="entry name" value="Glyco_transf_10"/>
    <property type="match status" value="1"/>
</dbReference>